<dbReference type="InterPro" id="IPR022781">
    <property type="entry name" value="Flagellar_biosynth_FliO"/>
</dbReference>
<keyword evidence="9" id="KW-0969">Cilium</keyword>
<evidence type="ECO:0000256" key="1">
    <source>
        <dbReference type="ARBA" id="ARBA00022475"/>
    </source>
</evidence>
<dbReference type="Pfam" id="PF04347">
    <property type="entry name" value="FliO"/>
    <property type="match status" value="1"/>
</dbReference>
<keyword evidence="9" id="KW-0282">Flagellum</keyword>
<keyword evidence="3 7" id="KW-1133">Transmembrane helix</keyword>
<name>A0ABR7A756_9BURK</name>
<accession>A0ABR7A756</accession>
<organism evidence="9 10">
    <name type="scientific">Undibacterium curvum</name>
    <dbReference type="NCBI Taxonomy" id="2762294"/>
    <lineage>
        <taxon>Bacteria</taxon>
        <taxon>Pseudomonadati</taxon>
        <taxon>Pseudomonadota</taxon>
        <taxon>Betaproteobacteria</taxon>
        <taxon>Burkholderiales</taxon>
        <taxon>Oxalobacteraceae</taxon>
        <taxon>Undibacterium</taxon>
    </lineage>
</organism>
<dbReference type="RefSeq" id="WP_186904377.1">
    <property type="nucleotide sequence ID" value="NZ_JACOGD010000007.1"/>
</dbReference>
<protein>
    <recommendedName>
        <fullName evidence="7">Flagellar protein</fullName>
    </recommendedName>
</protein>
<evidence type="ECO:0000256" key="4">
    <source>
        <dbReference type="ARBA" id="ARBA00023136"/>
    </source>
</evidence>
<evidence type="ECO:0000256" key="5">
    <source>
        <dbReference type="ARBA" id="ARBA00023143"/>
    </source>
</evidence>
<keyword evidence="10" id="KW-1185">Reference proteome</keyword>
<sequence length="148" mass="16070">MQKLSPSLLSILMLPALSQAADNAVVAPTTGFLQIILALLFILGLMFAAAWAFKRITPVGQQNRLALKIVGGLNLGQRERILVVEIGDQWMVLGVTAHSINQLGQVARQEELLQHGSTDTGAFQNWLQKTIAKRNETSSAAESRPPQT</sequence>
<feature type="signal peptide" evidence="8">
    <location>
        <begin position="1"/>
        <end position="20"/>
    </location>
</feature>
<dbReference type="PANTHER" id="PTHR38766">
    <property type="entry name" value="FLAGELLAR PROTEIN FLIO"/>
    <property type="match status" value="1"/>
</dbReference>
<dbReference type="EMBL" id="JACOGD010000007">
    <property type="protein sequence ID" value="MBC3932735.1"/>
    <property type="molecule type" value="Genomic_DNA"/>
</dbReference>
<proteinExistence type="inferred from homology"/>
<evidence type="ECO:0000256" key="2">
    <source>
        <dbReference type="ARBA" id="ARBA00022692"/>
    </source>
</evidence>
<keyword evidence="4 7" id="KW-0472">Membrane</keyword>
<evidence type="ECO:0000313" key="9">
    <source>
        <dbReference type="EMBL" id="MBC3932735.1"/>
    </source>
</evidence>
<evidence type="ECO:0000256" key="7">
    <source>
        <dbReference type="RuleBase" id="RU362064"/>
    </source>
</evidence>
<comment type="subcellular location">
    <subcellularLocation>
        <location evidence="7">Cell membrane</location>
    </subcellularLocation>
    <subcellularLocation>
        <location evidence="7">Bacterial flagellum basal body</location>
    </subcellularLocation>
</comment>
<comment type="similarity">
    <text evidence="6 7">Belongs to the FliO/MopB family.</text>
</comment>
<keyword evidence="5 7" id="KW-0975">Bacterial flagellum</keyword>
<comment type="caution">
    <text evidence="9">The sequence shown here is derived from an EMBL/GenBank/DDBJ whole genome shotgun (WGS) entry which is preliminary data.</text>
</comment>
<dbReference type="NCBIfam" id="TIGR03500">
    <property type="entry name" value="FliO_TIGR"/>
    <property type="match status" value="1"/>
</dbReference>
<dbReference type="PANTHER" id="PTHR38766:SF1">
    <property type="entry name" value="FLAGELLAR PROTEIN FLIO"/>
    <property type="match status" value="1"/>
</dbReference>
<evidence type="ECO:0000256" key="3">
    <source>
        <dbReference type="ARBA" id="ARBA00022989"/>
    </source>
</evidence>
<keyword evidence="9" id="KW-0966">Cell projection</keyword>
<feature type="transmembrane region" description="Helical" evidence="7">
    <location>
        <begin position="30"/>
        <end position="53"/>
    </location>
</feature>
<dbReference type="Proteomes" id="UP000654304">
    <property type="component" value="Unassembled WGS sequence"/>
</dbReference>
<evidence type="ECO:0000313" key="10">
    <source>
        <dbReference type="Proteomes" id="UP000654304"/>
    </source>
</evidence>
<feature type="chain" id="PRO_5045911028" description="Flagellar protein" evidence="8">
    <location>
        <begin position="21"/>
        <end position="148"/>
    </location>
</feature>
<keyword evidence="2 7" id="KW-0812">Transmembrane</keyword>
<keyword evidence="1 7" id="KW-1003">Cell membrane</keyword>
<evidence type="ECO:0000256" key="6">
    <source>
        <dbReference type="ARBA" id="ARBA00037937"/>
    </source>
</evidence>
<evidence type="ECO:0000256" key="8">
    <source>
        <dbReference type="SAM" id="SignalP"/>
    </source>
</evidence>
<reference evidence="9 10" key="1">
    <citation type="submission" date="2020-08" db="EMBL/GenBank/DDBJ databases">
        <title>Novel species isolated from subtropical streams in China.</title>
        <authorList>
            <person name="Lu H."/>
        </authorList>
    </citation>
    <scope>NUCLEOTIDE SEQUENCE [LARGE SCALE GENOMIC DNA]</scope>
    <source>
        <strain evidence="9 10">CY22W</strain>
    </source>
</reference>
<keyword evidence="8" id="KW-0732">Signal</keyword>
<dbReference type="InterPro" id="IPR052205">
    <property type="entry name" value="FliO/MopB"/>
</dbReference>
<gene>
    <name evidence="9" type="primary">fliO</name>
    <name evidence="9" type="ORF">H8K43_13680</name>
</gene>